<evidence type="ECO:0000313" key="3">
    <source>
        <dbReference type="Proteomes" id="UP001199054"/>
    </source>
</evidence>
<keyword evidence="3" id="KW-1185">Reference proteome</keyword>
<gene>
    <name evidence="2" type="ORF">LG632_11975</name>
</gene>
<protein>
    <submittedName>
        <fullName evidence="2">Uncharacterized protein</fullName>
    </submittedName>
</protein>
<sequence>MPHNAEALAHAIARAVSDGNDQHISDLLKAFVQEADLPALFHLRNVLDQQPPGSARRGWPDRPRTAGHRLR</sequence>
<organism evidence="2 3">
    <name type="scientific">Streptomyces antimicrobicus</name>
    <dbReference type="NCBI Taxonomy" id="2883108"/>
    <lineage>
        <taxon>Bacteria</taxon>
        <taxon>Bacillati</taxon>
        <taxon>Actinomycetota</taxon>
        <taxon>Actinomycetes</taxon>
        <taxon>Kitasatosporales</taxon>
        <taxon>Streptomycetaceae</taxon>
        <taxon>Streptomyces</taxon>
    </lineage>
</organism>
<comment type="caution">
    <text evidence="2">The sequence shown here is derived from an EMBL/GenBank/DDBJ whole genome shotgun (WGS) entry which is preliminary data.</text>
</comment>
<evidence type="ECO:0000313" key="2">
    <source>
        <dbReference type="EMBL" id="MCB5180093.1"/>
    </source>
</evidence>
<dbReference type="Proteomes" id="UP001199054">
    <property type="component" value="Unassembled WGS sequence"/>
</dbReference>
<reference evidence="2 3" key="1">
    <citation type="submission" date="2021-10" db="EMBL/GenBank/DDBJ databases">
        <title>Streptomyces sp. strain SMC 277, a novel streptomycete isolated from soil.</title>
        <authorList>
            <person name="Chanama M."/>
        </authorList>
    </citation>
    <scope>NUCLEOTIDE SEQUENCE [LARGE SCALE GENOMIC DNA]</scope>
    <source>
        <strain evidence="2 3">SMC 277</strain>
    </source>
</reference>
<evidence type="ECO:0000256" key="1">
    <source>
        <dbReference type="SAM" id="MobiDB-lite"/>
    </source>
</evidence>
<accession>A0ABS8B658</accession>
<dbReference type="RefSeq" id="WP_226726980.1">
    <property type="nucleotide sequence ID" value="NZ_JAJAUY010000035.1"/>
</dbReference>
<name>A0ABS8B658_9ACTN</name>
<dbReference type="EMBL" id="JAJAUY010000035">
    <property type="protein sequence ID" value="MCB5180093.1"/>
    <property type="molecule type" value="Genomic_DNA"/>
</dbReference>
<feature type="region of interest" description="Disordered" evidence="1">
    <location>
        <begin position="48"/>
        <end position="71"/>
    </location>
</feature>
<proteinExistence type="predicted"/>